<feature type="transmembrane region" description="Helical" evidence="2">
    <location>
        <begin position="502"/>
        <end position="528"/>
    </location>
</feature>
<dbReference type="Pfam" id="PF12796">
    <property type="entry name" value="Ank_2"/>
    <property type="match status" value="1"/>
</dbReference>
<dbReference type="InterPro" id="IPR036770">
    <property type="entry name" value="Ankyrin_rpt-contain_sf"/>
</dbReference>
<dbReference type="Pfam" id="PF13962">
    <property type="entry name" value="PGG"/>
    <property type="match status" value="1"/>
</dbReference>
<feature type="region of interest" description="Disordered" evidence="1">
    <location>
        <begin position="644"/>
        <end position="664"/>
    </location>
</feature>
<dbReference type="PANTHER" id="PTHR24177:SF314">
    <property type="entry name" value="PROTEIN ACCELERATED CELL DEATH 6-LIKE ISOFORM X1"/>
    <property type="match status" value="1"/>
</dbReference>
<evidence type="ECO:0000313" key="5">
    <source>
        <dbReference type="Proteomes" id="UP000516437"/>
    </source>
</evidence>
<evidence type="ECO:0000313" key="4">
    <source>
        <dbReference type="EMBL" id="KAB1200039.1"/>
    </source>
</evidence>
<evidence type="ECO:0000256" key="1">
    <source>
        <dbReference type="SAM" id="MobiDB-lite"/>
    </source>
</evidence>
<dbReference type="PANTHER" id="PTHR24177">
    <property type="entry name" value="CASKIN"/>
    <property type="match status" value="1"/>
</dbReference>
<evidence type="ECO:0000259" key="3">
    <source>
        <dbReference type="Pfam" id="PF13962"/>
    </source>
</evidence>
<keyword evidence="2" id="KW-0472">Membrane</keyword>
<comment type="caution">
    <text evidence="4">The sequence shown here is derived from an EMBL/GenBank/DDBJ whole genome shotgun (WGS) entry which is preliminary data.</text>
</comment>
<keyword evidence="2" id="KW-1133">Transmembrane helix</keyword>
<protein>
    <recommendedName>
        <fullName evidence="3">PGG domain-containing protein</fullName>
    </recommendedName>
</protein>
<dbReference type="EMBL" id="RXIC02000241">
    <property type="protein sequence ID" value="KAB1200039.1"/>
    <property type="molecule type" value="Genomic_DNA"/>
</dbReference>
<feature type="compositionally biased region" description="Polar residues" evidence="1">
    <location>
        <begin position="644"/>
        <end position="656"/>
    </location>
</feature>
<feature type="transmembrane region" description="Helical" evidence="2">
    <location>
        <begin position="549"/>
        <end position="571"/>
    </location>
</feature>
<dbReference type="Gene3D" id="1.25.40.20">
    <property type="entry name" value="Ankyrin repeat-containing domain"/>
    <property type="match status" value="2"/>
</dbReference>
<dbReference type="GO" id="GO:0016020">
    <property type="term" value="C:membrane"/>
    <property type="evidence" value="ECO:0007669"/>
    <property type="project" value="TreeGrafter"/>
</dbReference>
<dbReference type="InterPro" id="IPR026961">
    <property type="entry name" value="PGG_dom"/>
</dbReference>
<dbReference type="Proteomes" id="UP000516437">
    <property type="component" value="Unassembled WGS sequence"/>
</dbReference>
<keyword evidence="5" id="KW-1185">Reference proteome</keyword>
<accession>A0A6A1UIG7</accession>
<dbReference type="AlphaFoldDB" id="A0A6A1UIG7"/>
<name>A0A6A1UIG7_9ROSI</name>
<reference evidence="4 5" key="1">
    <citation type="journal article" date="2019" name="Plant Biotechnol. J.">
        <title>The red bayberry genome and genetic basis of sex determination.</title>
        <authorList>
            <person name="Jia H.M."/>
            <person name="Jia H.J."/>
            <person name="Cai Q.L."/>
            <person name="Wang Y."/>
            <person name="Zhao H.B."/>
            <person name="Yang W.F."/>
            <person name="Wang G.Y."/>
            <person name="Li Y.H."/>
            <person name="Zhan D.L."/>
            <person name="Shen Y.T."/>
            <person name="Niu Q.F."/>
            <person name="Chang L."/>
            <person name="Qiu J."/>
            <person name="Zhao L."/>
            <person name="Xie H.B."/>
            <person name="Fu W.Y."/>
            <person name="Jin J."/>
            <person name="Li X.W."/>
            <person name="Jiao Y."/>
            <person name="Zhou C.C."/>
            <person name="Tu T."/>
            <person name="Chai C.Y."/>
            <person name="Gao J.L."/>
            <person name="Fan L.J."/>
            <person name="van de Weg E."/>
            <person name="Wang J.Y."/>
            <person name="Gao Z.S."/>
        </authorList>
    </citation>
    <scope>NUCLEOTIDE SEQUENCE [LARGE SCALE GENOMIC DNA]</scope>
    <source>
        <tissue evidence="4">Leaves</tissue>
    </source>
</reference>
<sequence>MRSMSEKDVTKDHKFNGELYKALQLEEVEKVKELCATKVDEQGLHILTIHDDTVIHAATYSSQCKLVLDLLDALPHRHLDKMTRQNHQGNTILHDAATFQSDQSITVAEKMLEKAQGLLCMRNHLGETALFRSARYGSKDMFDFLARKISCYNEANQQLFLQRTDKTTVLHIAILAQHFDLALHIADTYRHLVGVRDADGMTSLQLLSCNPRAFRREDKRGFLKQIINSVGLHFNSTKSSAAEEGEHVRYESALKLAKFLIERDTSWEATYPGIDRSKPRLHKYGGNNIGSAEKAAGEGPLGISPVGQGEQETGNTPLFLATKSGCMEIVEHILELYPQAIEHIDEKGRNILHVAIKYRQLRAFELVTRKGVPKQRLVRKVDNQGNSILHTVGIKVKDYTPETLRGPALELQEELLWLKRVQEVTPPHLIDHRNNMKQTAEGLFATTNSELRTTATEWLKRTSEGCTVVAVLIATVAFAAAYTVPGGPNNQTGVPVLLDQPLFVVFTVSDVLSLSFALTSVVIFLSIVTSPFRLADFKDSLPTKLMLGFTFLFLSVSLMMIAFAATVLLMIRKRESWTKVVLYALSFLPVGIFAFSYFPLYLSLSETYKYFLKKGRQAIIPWRASVQFPSRPINWFGYYRTQTSNSSNLPRPQSTRPTRHNWEMEDLCSEATPQKPNFSV</sequence>
<proteinExistence type="predicted"/>
<dbReference type="SMART" id="SM00248">
    <property type="entry name" value="ANK"/>
    <property type="match status" value="6"/>
</dbReference>
<feature type="transmembrane region" description="Helical" evidence="2">
    <location>
        <begin position="465"/>
        <end position="482"/>
    </location>
</feature>
<dbReference type="OrthoDB" id="1923662at2759"/>
<evidence type="ECO:0000256" key="2">
    <source>
        <dbReference type="SAM" id="Phobius"/>
    </source>
</evidence>
<organism evidence="4 5">
    <name type="scientific">Morella rubra</name>
    <name type="common">Chinese bayberry</name>
    <dbReference type="NCBI Taxonomy" id="262757"/>
    <lineage>
        <taxon>Eukaryota</taxon>
        <taxon>Viridiplantae</taxon>
        <taxon>Streptophyta</taxon>
        <taxon>Embryophyta</taxon>
        <taxon>Tracheophyta</taxon>
        <taxon>Spermatophyta</taxon>
        <taxon>Magnoliopsida</taxon>
        <taxon>eudicotyledons</taxon>
        <taxon>Gunneridae</taxon>
        <taxon>Pentapetalae</taxon>
        <taxon>rosids</taxon>
        <taxon>fabids</taxon>
        <taxon>Fagales</taxon>
        <taxon>Myricaceae</taxon>
        <taxon>Morella</taxon>
    </lineage>
</organism>
<dbReference type="InterPro" id="IPR002110">
    <property type="entry name" value="Ankyrin_rpt"/>
</dbReference>
<gene>
    <name evidence="4" type="ORF">CJ030_MR0G008589</name>
</gene>
<feature type="transmembrane region" description="Helical" evidence="2">
    <location>
        <begin position="583"/>
        <end position="604"/>
    </location>
</feature>
<feature type="domain" description="PGG" evidence="3">
    <location>
        <begin position="457"/>
        <end position="568"/>
    </location>
</feature>
<dbReference type="SUPFAM" id="SSF48403">
    <property type="entry name" value="Ankyrin repeat"/>
    <property type="match status" value="1"/>
</dbReference>
<keyword evidence="2" id="KW-0812">Transmembrane</keyword>